<dbReference type="SUPFAM" id="SSF56112">
    <property type="entry name" value="Protein kinase-like (PK-like)"/>
    <property type="match status" value="1"/>
</dbReference>
<evidence type="ECO:0000313" key="3">
    <source>
        <dbReference type="Proteomes" id="UP000239757"/>
    </source>
</evidence>
<gene>
    <name evidence="2" type="ORF">GOBAR_AA30060</name>
</gene>
<reference evidence="2 3" key="1">
    <citation type="submission" date="2015-01" db="EMBL/GenBank/DDBJ databases">
        <title>Genome of allotetraploid Gossypium barbadense reveals genomic plasticity and fiber elongation in cotton evolution.</title>
        <authorList>
            <person name="Chen X."/>
            <person name="Liu X."/>
            <person name="Zhao B."/>
            <person name="Zheng H."/>
            <person name="Hu Y."/>
            <person name="Lu G."/>
            <person name="Yang C."/>
            <person name="Chen J."/>
            <person name="Shan C."/>
            <person name="Zhang L."/>
            <person name="Zhou Y."/>
            <person name="Wang L."/>
            <person name="Guo W."/>
            <person name="Bai Y."/>
            <person name="Ruan J."/>
            <person name="Shangguan X."/>
            <person name="Mao Y."/>
            <person name="Jiang J."/>
            <person name="Zhu Y."/>
            <person name="Lei J."/>
            <person name="Kang H."/>
            <person name="Chen S."/>
            <person name="He X."/>
            <person name="Wang R."/>
            <person name="Wang Y."/>
            <person name="Chen J."/>
            <person name="Wang L."/>
            <person name="Yu S."/>
            <person name="Wang B."/>
            <person name="Wei J."/>
            <person name="Song S."/>
            <person name="Lu X."/>
            <person name="Gao Z."/>
            <person name="Gu W."/>
            <person name="Deng X."/>
            <person name="Ma D."/>
            <person name="Wang S."/>
            <person name="Liang W."/>
            <person name="Fang L."/>
            <person name="Cai C."/>
            <person name="Zhu X."/>
            <person name="Zhou B."/>
            <person name="Zhang Y."/>
            <person name="Chen Z."/>
            <person name="Xu S."/>
            <person name="Zhu R."/>
            <person name="Wang S."/>
            <person name="Zhang T."/>
            <person name="Zhao G."/>
        </authorList>
    </citation>
    <scope>NUCLEOTIDE SEQUENCE [LARGE SCALE GENOMIC DNA]</scope>
    <source>
        <strain evidence="3">cv. Xinhai21</strain>
        <tissue evidence="2">Leaf</tissue>
    </source>
</reference>
<evidence type="ECO:0000313" key="2">
    <source>
        <dbReference type="EMBL" id="PPR90632.1"/>
    </source>
</evidence>
<evidence type="ECO:0008006" key="4">
    <source>
        <dbReference type="Google" id="ProtNLM"/>
    </source>
</evidence>
<dbReference type="InterPro" id="IPR011009">
    <property type="entry name" value="Kinase-like_dom_sf"/>
</dbReference>
<accession>A0A2P5WHR2</accession>
<dbReference type="Proteomes" id="UP000239757">
    <property type="component" value="Unassembled WGS sequence"/>
</dbReference>
<protein>
    <recommendedName>
        <fullName evidence="4">Protein kinase domain-containing protein</fullName>
    </recommendedName>
</protein>
<dbReference type="PANTHER" id="PTHR48014">
    <property type="entry name" value="SERINE/THREONINE-PROTEIN KINASE FRAY2"/>
    <property type="match status" value="1"/>
</dbReference>
<dbReference type="OrthoDB" id="10422787at2759"/>
<organism evidence="2 3">
    <name type="scientific">Gossypium barbadense</name>
    <name type="common">Sea Island cotton</name>
    <name type="synonym">Hibiscus barbadensis</name>
    <dbReference type="NCBI Taxonomy" id="3634"/>
    <lineage>
        <taxon>Eukaryota</taxon>
        <taxon>Viridiplantae</taxon>
        <taxon>Streptophyta</taxon>
        <taxon>Embryophyta</taxon>
        <taxon>Tracheophyta</taxon>
        <taxon>Spermatophyta</taxon>
        <taxon>Magnoliopsida</taxon>
        <taxon>eudicotyledons</taxon>
        <taxon>Gunneridae</taxon>
        <taxon>Pentapetalae</taxon>
        <taxon>rosids</taxon>
        <taxon>malvids</taxon>
        <taxon>Malvales</taxon>
        <taxon>Malvaceae</taxon>
        <taxon>Malvoideae</taxon>
        <taxon>Gossypium</taxon>
    </lineage>
</organism>
<dbReference type="InterPro" id="IPR047173">
    <property type="entry name" value="STRAD_A/B-like"/>
</dbReference>
<dbReference type="Gene3D" id="1.10.510.10">
    <property type="entry name" value="Transferase(Phosphotransferase) domain 1"/>
    <property type="match status" value="1"/>
</dbReference>
<evidence type="ECO:0000256" key="1">
    <source>
        <dbReference type="ARBA" id="ARBA00008874"/>
    </source>
</evidence>
<dbReference type="AlphaFoldDB" id="A0A2P5WHR2"/>
<comment type="similarity">
    <text evidence="1">Belongs to the protein kinase superfamily. STE Ser/Thr protein kinase family. STE20 subfamily.</text>
</comment>
<name>A0A2P5WHR2_GOSBA</name>
<dbReference type="GO" id="GO:0043539">
    <property type="term" value="F:protein serine/threonine kinase activator activity"/>
    <property type="evidence" value="ECO:0007669"/>
    <property type="project" value="InterPro"/>
</dbReference>
<dbReference type="PANTHER" id="PTHR48014:SF21">
    <property type="entry name" value="SERINE_THREONINE-PROTEIN KINASE FRAY2"/>
    <property type="match status" value="1"/>
</dbReference>
<sequence>MVSEYNWSWLMVVRPCRYICQQRLMTELCLTYSKCSKPIKDMVAMWLVKDQTKRPTADKLLKHLFLKHAKPTQLALKKLLDTRSLVFQSSR</sequence>
<dbReference type="EMBL" id="KZ667556">
    <property type="protein sequence ID" value="PPR90632.1"/>
    <property type="molecule type" value="Genomic_DNA"/>
</dbReference>
<proteinExistence type="inferred from homology"/>